<keyword evidence="2" id="KW-1185">Reference proteome</keyword>
<evidence type="ECO:0000313" key="1">
    <source>
        <dbReference type="EMBL" id="PKU34747.1"/>
    </source>
</evidence>
<dbReference type="Proteomes" id="UP000233556">
    <property type="component" value="Unassembled WGS sequence"/>
</dbReference>
<protein>
    <submittedName>
        <fullName evidence="1">Endogenous retrovirus group k member 25 pol</fullName>
    </submittedName>
</protein>
<accession>A0A2I0TLQ8</accession>
<name>A0A2I0TLQ8_LIMLA</name>
<organism evidence="1 2">
    <name type="scientific">Limosa lapponica baueri</name>
    <dbReference type="NCBI Taxonomy" id="1758121"/>
    <lineage>
        <taxon>Eukaryota</taxon>
        <taxon>Metazoa</taxon>
        <taxon>Chordata</taxon>
        <taxon>Craniata</taxon>
        <taxon>Vertebrata</taxon>
        <taxon>Euteleostomi</taxon>
        <taxon>Archelosauria</taxon>
        <taxon>Archosauria</taxon>
        <taxon>Dinosauria</taxon>
        <taxon>Saurischia</taxon>
        <taxon>Theropoda</taxon>
        <taxon>Coelurosauria</taxon>
        <taxon>Aves</taxon>
        <taxon>Neognathae</taxon>
        <taxon>Neoaves</taxon>
        <taxon>Charadriiformes</taxon>
        <taxon>Scolopacidae</taxon>
        <taxon>Limosa</taxon>
    </lineage>
</organism>
<gene>
    <name evidence="1" type="ORF">llap_14947</name>
</gene>
<dbReference type="OrthoDB" id="9950135at2759"/>
<dbReference type="EMBL" id="KZ508833">
    <property type="protein sequence ID" value="PKU34747.1"/>
    <property type="molecule type" value="Genomic_DNA"/>
</dbReference>
<sequence length="251" mass="29032">MTIDGASGIDTWNRLPQGWKHSHGLIQTALEKGGAPEHLQYIDDIIVWGKLVVKVCHGDAHVPMSLDTEEHRNNQQVDQADKIFRTDLDWEHTWFRWVPWDHGLDGPMTLQVIKDATYKWAHDQKGGKVHPSVWWQKHPIVTGPEAPYILGIDYFRRGYCKYPKGYQWDLGIECTLSLPMILNLEELRTPLRVERPYRENTYMLFSVYSNLKTILPWRSTVEQISTLQLVEDSTPEQVYVPKGGCDPVESP</sequence>
<dbReference type="Gene3D" id="3.30.70.270">
    <property type="match status" value="1"/>
</dbReference>
<reference evidence="2" key="2">
    <citation type="submission" date="2017-12" db="EMBL/GenBank/DDBJ databases">
        <title>Genome sequence of the Bar-tailed Godwit (Limosa lapponica baueri).</title>
        <authorList>
            <person name="Lima N.C.B."/>
            <person name="Parody-Merino A.M."/>
            <person name="Battley P.F."/>
            <person name="Fidler A.E."/>
            <person name="Prosdocimi F."/>
        </authorList>
    </citation>
    <scope>NUCLEOTIDE SEQUENCE [LARGE SCALE GENOMIC DNA]</scope>
</reference>
<evidence type="ECO:0000313" key="2">
    <source>
        <dbReference type="Proteomes" id="UP000233556"/>
    </source>
</evidence>
<proteinExistence type="predicted"/>
<dbReference type="InterPro" id="IPR043128">
    <property type="entry name" value="Rev_trsase/Diguanyl_cyclase"/>
</dbReference>
<reference evidence="2" key="1">
    <citation type="submission" date="2017-11" db="EMBL/GenBank/DDBJ databases">
        <authorList>
            <person name="Lima N.C."/>
            <person name="Parody-Merino A.M."/>
            <person name="Battley P.F."/>
            <person name="Fidler A.E."/>
            <person name="Prosdocimi F."/>
        </authorList>
    </citation>
    <scope>NUCLEOTIDE SEQUENCE [LARGE SCALE GENOMIC DNA]</scope>
</reference>
<dbReference type="AlphaFoldDB" id="A0A2I0TLQ8"/>